<proteinExistence type="predicted"/>
<dbReference type="CDD" id="cd17557">
    <property type="entry name" value="REC_Rcp-like"/>
    <property type="match status" value="1"/>
</dbReference>
<dbReference type="PROSITE" id="PS50110">
    <property type="entry name" value="RESPONSE_REGULATORY"/>
    <property type="match status" value="1"/>
</dbReference>
<reference evidence="3 4" key="1">
    <citation type="submission" date="2016-11" db="EMBL/GenBank/DDBJ databases">
        <authorList>
            <person name="Jaros S."/>
            <person name="Januszkiewicz K."/>
            <person name="Wedrychowicz H."/>
        </authorList>
    </citation>
    <scope>NUCLEOTIDE SEQUENCE [LARGE SCALE GENOMIC DNA]</scope>
    <source>
        <strain evidence="3 4">DSM 26910</strain>
    </source>
</reference>
<dbReference type="SMART" id="SM00448">
    <property type="entry name" value="REC"/>
    <property type="match status" value="1"/>
</dbReference>
<sequence>MENYEEVDILIVEDNPNDAEMTLRALKKNKLANSVMVLDDGEKALDFIFSKGRFQERKKTVRPKIILLDLKLPKVGGLEVLKELKQNPQTQIIPVVILTSSKEEADLIESYRLGVNSYIVKPVDFNKFVEAVRELGYYWLLLNEQPK</sequence>
<dbReference type="PANTHER" id="PTHR44520:SF1">
    <property type="entry name" value="TWO-COMPONENT SYSTEM REGULATORY PROTEIN"/>
    <property type="match status" value="1"/>
</dbReference>
<dbReference type="Proteomes" id="UP000184164">
    <property type="component" value="Unassembled WGS sequence"/>
</dbReference>
<evidence type="ECO:0000256" key="1">
    <source>
        <dbReference type="PROSITE-ProRule" id="PRU00169"/>
    </source>
</evidence>
<dbReference type="SUPFAM" id="SSF52172">
    <property type="entry name" value="CheY-like"/>
    <property type="match status" value="1"/>
</dbReference>
<name>A0A1M4SP99_9BACT</name>
<evidence type="ECO:0000313" key="3">
    <source>
        <dbReference type="EMBL" id="SHE34073.1"/>
    </source>
</evidence>
<gene>
    <name evidence="3" type="ORF">SAMN05444274_101100</name>
</gene>
<dbReference type="OrthoDB" id="7631574at2"/>
<keyword evidence="4" id="KW-1185">Reference proteome</keyword>
<dbReference type="STRING" id="1484053.SAMN05444274_101100"/>
<dbReference type="AlphaFoldDB" id="A0A1M4SP99"/>
<accession>A0A1M4SP99</accession>
<dbReference type="GO" id="GO:0000160">
    <property type="term" value="P:phosphorelay signal transduction system"/>
    <property type="evidence" value="ECO:0007669"/>
    <property type="project" value="InterPro"/>
</dbReference>
<evidence type="ECO:0000259" key="2">
    <source>
        <dbReference type="PROSITE" id="PS50110"/>
    </source>
</evidence>
<organism evidence="3 4">
    <name type="scientific">Mariniphaga anaerophila</name>
    <dbReference type="NCBI Taxonomy" id="1484053"/>
    <lineage>
        <taxon>Bacteria</taxon>
        <taxon>Pseudomonadati</taxon>
        <taxon>Bacteroidota</taxon>
        <taxon>Bacteroidia</taxon>
        <taxon>Marinilabiliales</taxon>
        <taxon>Prolixibacteraceae</taxon>
        <taxon>Mariniphaga</taxon>
    </lineage>
</organism>
<dbReference type="Gene3D" id="3.40.50.2300">
    <property type="match status" value="1"/>
</dbReference>
<dbReference type="Pfam" id="PF00072">
    <property type="entry name" value="Response_reg"/>
    <property type="match status" value="1"/>
</dbReference>
<dbReference type="InterPro" id="IPR052893">
    <property type="entry name" value="TCS_response_regulator"/>
</dbReference>
<dbReference type="RefSeq" id="WP_072997960.1">
    <property type="nucleotide sequence ID" value="NZ_FQUM01000001.1"/>
</dbReference>
<evidence type="ECO:0000313" key="4">
    <source>
        <dbReference type="Proteomes" id="UP000184164"/>
    </source>
</evidence>
<feature type="modified residue" description="4-aspartylphosphate" evidence="1">
    <location>
        <position position="69"/>
    </location>
</feature>
<protein>
    <submittedName>
        <fullName evidence="3">Response regulator receiver domain-containing protein</fullName>
    </submittedName>
</protein>
<keyword evidence="1" id="KW-0597">Phosphoprotein</keyword>
<dbReference type="EMBL" id="FQUM01000001">
    <property type="protein sequence ID" value="SHE34073.1"/>
    <property type="molecule type" value="Genomic_DNA"/>
</dbReference>
<dbReference type="PANTHER" id="PTHR44520">
    <property type="entry name" value="RESPONSE REGULATOR RCP1-RELATED"/>
    <property type="match status" value="1"/>
</dbReference>
<feature type="domain" description="Response regulatory" evidence="2">
    <location>
        <begin position="8"/>
        <end position="136"/>
    </location>
</feature>
<dbReference type="InterPro" id="IPR001789">
    <property type="entry name" value="Sig_transdc_resp-reg_receiver"/>
</dbReference>
<dbReference type="InterPro" id="IPR011006">
    <property type="entry name" value="CheY-like_superfamily"/>
</dbReference>